<dbReference type="Pfam" id="PF13573">
    <property type="entry name" value="SprB"/>
    <property type="match status" value="2"/>
</dbReference>
<evidence type="ECO:0000313" key="2">
    <source>
        <dbReference type="Proteomes" id="UP001059209"/>
    </source>
</evidence>
<gene>
    <name evidence="1" type="ORF">NYZ99_06860</name>
</gene>
<sequence length="585" mass="62067">MHPSQQRKSLYVLLLIFFSVVGSTALADSSITKIFSEVTLAVERVVEKTVSRKKTETLSESKNSISTNLKSQSTKAMAPMFATIIQGADEEVGCSTNGFTVARFNLCGNSDDRIISLSGDPFSSVSWQILGGSCSPDINNDCPNTGSCYSQVGTGQTFSLDASTVPATVGAEYRVVADGQIYYFKVKKSTISQTYVKEDYICDVPGRIQITNLSSAYEFSIDSGSGFDPWQGAIFSNLSPGTYIVKARLRNIPNTCEYPYEPIEIVERSLDLSVNFTDINCAGETGTITVTPTPGLGPYKYTLLNSIGVAQEFTAFIPDETYTFSAVGSGTYIAQVETQQCTGDPLNGINPPRIDVDTFGNPITIGSRINPLDASTEVNTSFGCSNISSVDITVNTSGGSAPYTFTVNGDPAQPSYGNPSTDTGTTTYTVTSPGTYDFIITDSNGCVITASSNVEDLLPPDITATGIDGTCSNGGAKINFTVNDARGYNLSYRVNSGDPWVTAPQISVPAGTYNAIEVRYQQGGFECTITLPPVTVTTVGNINGSATKVSDVTCDGSGGTNGGQIDFVDLFQEVPEAVMNSVLMV</sequence>
<dbReference type="EMBL" id="CP104205">
    <property type="protein sequence ID" value="UWX56031.1"/>
    <property type="molecule type" value="Genomic_DNA"/>
</dbReference>
<accession>A0ABY5YB15</accession>
<dbReference type="RefSeq" id="WP_260574550.1">
    <property type="nucleotide sequence ID" value="NZ_CP104205.1"/>
</dbReference>
<proteinExistence type="predicted"/>
<dbReference type="Proteomes" id="UP001059209">
    <property type="component" value="Chromosome"/>
</dbReference>
<dbReference type="InterPro" id="IPR025667">
    <property type="entry name" value="SprB_repeat"/>
</dbReference>
<protein>
    <submittedName>
        <fullName evidence="1">SprB repeat-containing protein</fullName>
    </submittedName>
</protein>
<keyword evidence="2" id="KW-1185">Reference proteome</keyword>
<name>A0ABY5YB15_9FLAO</name>
<evidence type="ECO:0000313" key="1">
    <source>
        <dbReference type="EMBL" id="UWX56031.1"/>
    </source>
</evidence>
<reference evidence="1" key="1">
    <citation type="submission" date="2022-09" db="EMBL/GenBank/DDBJ databases">
        <title>Maribacter litopenaei sp. nov., isolated from the intestinal tract of the Pacific White Shrimp, Litopenaeus vannamei.</title>
        <authorList>
            <person name="Kim S.Y."/>
            <person name="Hwang C.Y."/>
        </authorList>
    </citation>
    <scope>NUCLEOTIDE SEQUENCE</scope>
    <source>
        <strain evidence="1">HL-LV01</strain>
    </source>
</reference>
<organism evidence="1 2">
    <name type="scientific">Maribacter litopenaei</name>
    <dbReference type="NCBI Taxonomy" id="2976127"/>
    <lineage>
        <taxon>Bacteria</taxon>
        <taxon>Pseudomonadati</taxon>
        <taxon>Bacteroidota</taxon>
        <taxon>Flavobacteriia</taxon>
        <taxon>Flavobacteriales</taxon>
        <taxon>Flavobacteriaceae</taxon>
        <taxon>Maribacter</taxon>
    </lineage>
</organism>